<dbReference type="EMBL" id="LAZR01001054">
    <property type="protein sequence ID" value="KKN51655.1"/>
    <property type="molecule type" value="Genomic_DNA"/>
</dbReference>
<protein>
    <submittedName>
        <fullName evidence="1">Uncharacterized protein</fullName>
    </submittedName>
</protein>
<accession>A0A0F9R4Y3</accession>
<proteinExistence type="predicted"/>
<comment type="caution">
    <text evidence="1">The sequence shown here is derived from an EMBL/GenBank/DDBJ whole genome shotgun (WGS) entry which is preliminary data.</text>
</comment>
<evidence type="ECO:0000313" key="1">
    <source>
        <dbReference type="EMBL" id="KKN51655.1"/>
    </source>
</evidence>
<gene>
    <name evidence="1" type="ORF">LCGC14_0620630</name>
</gene>
<name>A0A0F9R4Y3_9ZZZZ</name>
<sequence length="106" mass="12048">MNEKVKRLIEKNTGHTVDEVEVNLEKLSWKGEDVGPQIFIRYKGATICWNTKGFWVGILEFKVIPVTGPHTLAEHIRGLENLWEICRSMLAGKTPGKFIARAKELS</sequence>
<dbReference type="AlphaFoldDB" id="A0A0F9R4Y3"/>
<organism evidence="1">
    <name type="scientific">marine sediment metagenome</name>
    <dbReference type="NCBI Taxonomy" id="412755"/>
    <lineage>
        <taxon>unclassified sequences</taxon>
        <taxon>metagenomes</taxon>
        <taxon>ecological metagenomes</taxon>
    </lineage>
</organism>
<reference evidence="1" key="1">
    <citation type="journal article" date="2015" name="Nature">
        <title>Complex archaea that bridge the gap between prokaryotes and eukaryotes.</title>
        <authorList>
            <person name="Spang A."/>
            <person name="Saw J.H."/>
            <person name="Jorgensen S.L."/>
            <person name="Zaremba-Niedzwiedzka K."/>
            <person name="Martijn J."/>
            <person name="Lind A.E."/>
            <person name="van Eijk R."/>
            <person name="Schleper C."/>
            <person name="Guy L."/>
            <person name="Ettema T.J."/>
        </authorList>
    </citation>
    <scope>NUCLEOTIDE SEQUENCE</scope>
</reference>